<keyword evidence="3" id="KW-1185">Reference proteome</keyword>
<evidence type="ECO:0000256" key="1">
    <source>
        <dbReference type="SAM" id="MobiDB-lite"/>
    </source>
</evidence>
<feature type="compositionally biased region" description="Basic residues" evidence="1">
    <location>
        <begin position="117"/>
        <end position="127"/>
    </location>
</feature>
<evidence type="ECO:0000313" key="3">
    <source>
        <dbReference type="Proteomes" id="UP000799118"/>
    </source>
</evidence>
<dbReference type="Proteomes" id="UP000799118">
    <property type="component" value="Unassembled WGS sequence"/>
</dbReference>
<evidence type="ECO:0000313" key="2">
    <source>
        <dbReference type="EMBL" id="KAE9389160.1"/>
    </source>
</evidence>
<reference evidence="2" key="1">
    <citation type="journal article" date="2019" name="Environ. Microbiol.">
        <title>Fungal ecological strategies reflected in gene transcription - a case study of two litter decomposers.</title>
        <authorList>
            <person name="Barbi F."/>
            <person name="Kohler A."/>
            <person name="Barry K."/>
            <person name="Baskaran P."/>
            <person name="Daum C."/>
            <person name="Fauchery L."/>
            <person name="Ihrmark K."/>
            <person name="Kuo A."/>
            <person name="LaButti K."/>
            <person name="Lipzen A."/>
            <person name="Morin E."/>
            <person name="Grigoriev I.V."/>
            <person name="Henrissat B."/>
            <person name="Lindahl B."/>
            <person name="Martin F."/>
        </authorList>
    </citation>
    <scope>NUCLEOTIDE SEQUENCE</scope>
    <source>
        <strain evidence="2">JB14</strain>
    </source>
</reference>
<name>A0A6A4GUZ6_9AGAR</name>
<proteinExistence type="predicted"/>
<organism evidence="2 3">
    <name type="scientific">Gymnopus androsaceus JB14</name>
    <dbReference type="NCBI Taxonomy" id="1447944"/>
    <lineage>
        <taxon>Eukaryota</taxon>
        <taxon>Fungi</taxon>
        <taxon>Dikarya</taxon>
        <taxon>Basidiomycota</taxon>
        <taxon>Agaricomycotina</taxon>
        <taxon>Agaricomycetes</taxon>
        <taxon>Agaricomycetidae</taxon>
        <taxon>Agaricales</taxon>
        <taxon>Marasmiineae</taxon>
        <taxon>Omphalotaceae</taxon>
        <taxon>Gymnopus</taxon>
    </lineage>
</organism>
<sequence length="140" mass="15721">MLGIDLSNEMLATPQAQIKQSEPKHPTPIPVKSRALDYMQVDSTPLKPYNLRKNSEANKFRRNPEKKKRERADSWDDPHFVQNMKIFRHAGVSEEAMEIVESLEDKNLGPGDSNGRSRGKGRGRGKGRAAPSRIKGKSKA</sequence>
<feature type="compositionally biased region" description="Basic and acidic residues" evidence="1">
    <location>
        <begin position="53"/>
        <end position="63"/>
    </location>
</feature>
<dbReference type="EMBL" id="ML769709">
    <property type="protein sequence ID" value="KAE9389160.1"/>
    <property type="molecule type" value="Genomic_DNA"/>
</dbReference>
<gene>
    <name evidence="2" type="ORF">BT96DRAFT_947066</name>
</gene>
<accession>A0A6A4GUZ6</accession>
<protein>
    <submittedName>
        <fullName evidence="2">Uncharacterized protein</fullName>
    </submittedName>
</protein>
<dbReference type="AlphaFoldDB" id="A0A6A4GUZ6"/>
<feature type="region of interest" description="Disordered" evidence="1">
    <location>
        <begin position="101"/>
        <end position="140"/>
    </location>
</feature>
<feature type="region of interest" description="Disordered" evidence="1">
    <location>
        <begin position="1"/>
        <end position="77"/>
    </location>
</feature>